<name>A0A0F9BJ07_9ZZZZ</name>
<proteinExistence type="predicted"/>
<dbReference type="EMBL" id="LAZR01051808">
    <property type="protein sequence ID" value="KKK84371.1"/>
    <property type="molecule type" value="Genomic_DNA"/>
</dbReference>
<reference evidence="1" key="1">
    <citation type="journal article" date="2015" name="Nature">
        <title>Complex archaea that bridge the gap between prokaryotes and eukaryotes.</title>
        <authorList>
            <person name="Spang A."/>
            <person name="Saw J.H."/>
            <person name="Jorgensen S.L."/>
            <person name="Zaremba-Niedzwiedzka K."/>
            <person name="Martijn J."/>
            <person name="Lind A.E."/>
            <person name="van Eijk R."/>
            <person name="Schleper C."/>
            <person name="Guy L."/>
            <person name="Ettema T.J."/>
        </authorList>
    </citation>
    <scope>NUCLEOTIDE SEQUENCE</scope>
</reference>
<protein>
    <submittedName>
        <fullName evidence="1">Uncharacterized protein</fullName>
    </submittedName>
</protein>
<evidence type="ECO:0000313" key="1">
    <source>
        <dbReference type="EMBL" id="KKK84371.1"/>
    </source>
</evidence>
<sequence length="86" mass="9768">RMRSGTIMRRDAAAPWSNSSNAIEVTMPDMDCDHPTACLRVINGKVVVPHECRWCEDIERTVRGVRENCQYEVKTALEKFLGDDDA</sequence>
<comment type="caution">
    <text evidence="1">The sequence shown here is derived from an EMBL/GenBank/DDBJ whole genome shotgun (WGS) entry which is preliminary data.</text>
</comment>
<dbReference type="AlphaFoldDB" id="A0A0F9BJ07"/>
<organism evidence="1">
    <name type="scientific">marine sediment metagenome</name>
    <dbReference type="NCBI Taxonomy" id="412755"/>
    <lineage>
        <taxon>unclassified sequences</taxon>
        <taxon>metagenomes</taxon>
        <taxon>ecological metagenomes</taxon>
    </lineage>
</organism>
<accession>A0A0F9BJ07</accession>
<feature type="non-terminal residue" evidence="1">
    <location>
        <position position="1"/>
    </location>
</feature>
<gene>
    <name evidence="1" type="ORF">LCGC14_2783980</name>
</gene>